<dbReference type="AlphaFoldDB" id="A0A4R8THA0"/>
<proteinExistence type="predicted"/>
<protein>
    <recommendedName>
        <fullName evidence="3">Aminoglycoside phosphotransferase domain-containing protein</fullName>
    </recommendedName>
</protein>
<dbReference type="EMBL" id="QAPF01000084">
    <property type="protein sequence ID" value="TEA17588.1"/>
    <property type="molecule type" value="Genomic_DNA"/>
</dbReference>
<accession>A0A4R8THA0</accession>
<dbReference type="Proteomes" id="UP000295604">
    <property type="component" value="Unassembled WGS sequence"/>
</dbReference>
<sequence length="454" mass="52146">MAFNKHSWQSYPDINRACPPSLKDLTNKEVKGLLASVHPGPMWGMNEFAEKFPRQYQVAARRSGEIDWLAMTKEAQEERQVEVGSSSNFIMTESVWLWCIHFKDDVICVVEVMMSPPELPYPEKRQRCARQFYNRLAARKMCKQAHIPTPYIVAHHGPGNPEPYIIYELPENVFLAEEDKVSKDVWSFDFPDDDRWFRDDLALMQVMLSAFRFQKIGGIYWNPEKQEFHVGPDPVTGEGPWDTAAEYYRAVVERAKKDLSSLPHSWKPEEQYLIGGFGKAKRLLDEYASPEEGGFRVTLGSLGINNMLISRETKRLEALRVVDHVVSAPIDVVAQFPAGSVMELKGVKLFSNDLSRNCHTYRMHCYRQMVKEKEILMFKGDEVGRRMASAGALAYFGFLKLSHPEQRKRKEWCDLLGHLYDCLQQGKSPNQLCLHPAWPVPGGWGDWEGARGRL</sequence>
<evidence type="ECO:0000313" key="1">
    <source>
        <dbReference type="EMBL" id="TEA17588.1"/>
    </source>
</evidence>
<organism evidence="1 2">
    <name type="scientific">Colletotrichum sidae</name>
    <dbReference type="NCBI Taxonomy" id="1347389"/>
    <lineage>
        <taxon>Eukaryota</taxon>
        <taxon>Fungi</taxon>
        <taxon>Dikarya</taxon>
        <taxon>Ascomycota</taxon>
        <taxon>Pezizomycotina</taxon>
        <taxon>Sordariomycetes</taxon>
        <taxon>Hypocreomycetidae</taxon>
        <taxon>Glomerellales</taxon>
        <taxon>Glomerellaceae</taxon>
        <taxon>Colletotrichum</taxon>
        <taxon>Colletotrichum orbiculare species complex</taxon>
    </lineage>
</organism>
<gene>
    <name evidence="1" type="ORF">C8034_v012267</name>
</gene>
<name>A0A4R8THA0_9PEZI</name>
<reference evidence="1 2" key="1">
    <citation type="submission" date="2018-11" db="EMBL/GenBank/DDBJ databases">
        <title>Genome sequence and assembly of Colletotrichum sidae.</title>
        <authorList>
            <person name="Gan P."/>
            <person name="Shirasu K."/>
        </authorList>
    </citation>
    <scope>NUCLEOTIDE SEQUENCE [LARGE SCALE GENOMIC DNA]</scope>
    <source>
        <strain evidence="1 2">CBS 518.97</strain>
    </source>
</reference>
<evidence type="ECO:0000313" key="2">
    <source>
        <dbReference type="Proteomes" id="UP000295604"/>
    </source>
</evidence>
<evidence type="ECO:0008006" key="3">
    <source>
        <dbReference type="Google" id="ProtNLM"/>
    </source>
</evidence>
<keyword evidence="2" id="KW-1185">Reference proteome</keyword>
<comment type="caution">
    <text evidence="1">The sequence shown here is derived from an EMBL/GenBank/DDBJ whole genome shotgun (WGS) entry which is preliminary data.</text>
</comment>